<dbReference type="InterPro" id="IPR021701">
    <property type="entry name" value="DUF3284"/>
</dbReference>
<dbReference type="Proteomes" id="UP001154111">
    <property type="component" value="Chromosome"/>
</dbReference>
<dbReference type="EMBL" id="OW659477">
    <property type="protein sequence ID" value="CAH2762395.1"/>
    <property type="molecule type" value="Genomic_DNA"/>
</dbReference>
<dbReference type="AlphaFoldDB" id="A0AAU9VJD5"/>
<name>A0AAU9VJD5_9FIRM</name>
<dbReference type="Proteomes" id="UP001154095">
    <property type="component" value="Chromosome"/>
</dbReference>
<evidence type="ECO:0000313" key="2">
    <source>
        <dbReference type="EMBL" id="CAH2762395.1"/>
    </source>
</evidence>
<organism evidence="2 4">
    <name type="scientific">Erysipelothrix amsterdamensis</name>
    <dbReference type="NCBI Taxonomy" id="2929157"/>
    <lineage>
        <taxon>Bacteria</taxon>
        <taxon>Bacillati</taxon>
        <taxon>Bacillota</taxon>
        <taxon>Erysipelotrichia</taxon>
        <taxon>Erysipelotrichales</taxon>
        <taxon>Erysipelotrichaceae</taxon>
        <taxon>Erysipelothrix</taxon>
    </lineage>
</organism>
<gene>
    <name evidence="2" type="ORF">ERYAMS2_01182</name>
    <name evidence="1" type="ORF">ERYAMS_00888</name>
</gene>
<evidence type="ECO:0000313" key="1">
    <source>
        <dbReference type="EMBL" id="CAH2762368.1"/>
    </source>
</evidence>
<reference evidence="2" key="1">
    <citation type="submission" date="2022-04" db="EMBL/GenBank/DDBJ databases">
        <authorList>
            <person name="Forde T."/>
        </authorList>
    </citation>
    <scope>NUCLEOTIDE SEQUENCE</scope>
    <source>
        <strain evidence="2">A18Y016a</strain>
        <strain evidence="1">A18Y020d</strain>
    </source>
</reference>
<sequence length="149" mass="17618">MEVYRTISGTPDQCFDLLIESLCMDILSSTGQSINEDEIREGFRYDKQLRGRMGNSGIVTVTILEIKRPEVYKVRFESAQGINILEYHLEAIDNSEFQLKYMESYHSHKKRKMLNFKLMERFYRKGSLKRINLLLDQIEGILRERTTKK</sequence>
<evidence type="ECO:0000313" key="4">
    <source>
        <dbReference type="Proteomes" id="UP001154111"/>
    </source>
</evidence>
<proteinExistence type="predicted"/>
<dbReference type="Pfam" id="PF11687">
    <property type="entry name" value="DUF3284"/>
    <property type="match status" value="1"/>
</dbReference>
<keyword evidence="3" id="KW-1185">Reference proteome</keyword>
<accession>A0AAU9VJD5</accession>
<dbReference type="RefSeq" id="WP_254006458.1">
    <property type="nucleotide sequence ID" value="NZ_OW659477.1"/>
</dbReference>
<protein>
    <submittedName>
        <fullName evidence="2">DUF3284 domain-containing protein</fullName>
    </submittedName>
</protein>
<evidence type="ECO:0000313" key="3">
    <source>
        <dbReference type="Proteomes" id="UP001154095"/>
    </source>
</evidence>
<dbReference type="EMBL" id="OW659496">
    <property type="protein sequence ID" value="CAH2762368.1"/>
    <property type="molecule type" value="Genomic_DNA"/>
</dbReference>